<dbReference type="Proteomes" id="UP000824120">
    <property type="component" value="Chromosome 11"/>
</dbReference>
<evidence type="ECO:0000313" key="3">
    <source>
        <dbReference type="Proteomes" id="UP000824120"/>
    </source>
</evidence>
<dbReference type="OrthoDB" id="274995at2759"/>
<feature type="region of interest" description="Disordered" evidence="1">
    <location>
        <begin position="1"/>
        <end position="50"/>
    </location>
</feature>
<proteinExistence type="predicted"/>
<protein>
    <submittedName>
        <fullName evidence="2">Uncharacterized protein</fullName>
    </submittedName>
</protein>
<comment type="caution">
    <text evidence="2">The sequence shown here is derived from an EMBL/GenBank/DDBJ whole genome shotgun (WGS) entry which is preliminary data.</text>
</comment>
<sequence length="90" mass="10521">MNSNSNKKKSPQTMSGDQGWLVNKNFVLRQRKRKKRERDGEGKGETRFSKAYEELPENTRLNEGIANLDEEDENVADVYIEFENENINKI</sequence>
<evidence type="ECO:0000256" key="1">
    <source>
        <dbReference type="SAM" id="MobiDB-lite"/>
    </source>
</evidence>
<feature type="compositionally biased region" description="Basic and acidic residues" evidence="1">
    <location>
        <begin position="37"/>
        <end position="50"/>
    </location>
</feature>
<keyword evidence="3" id="KW-1185">Reference proteome</keyword>
<feature type="compositionally biased region" description="Basic residues" evidence="1">
    <location>
        <begin position="1"/>
        <end position="10"/>
    </location>
</feature>
<accession>A0A9J5WQX1</accession>
<dbReference type="EMBL" id="JACXVP010000011">
    <property type="protein sequence ID" value="KAG5577615.1"/>
    <property type="molecule type" value="Genomic_DNA"/>
</dbReference>
<evidence type="ECO:0000313" key="2">
    <source>
        <dbReference type="EMBL" id="KAG5577615.1"/>
    </source>
</evidence>
<reference evidence="2 3" key="1">
    <citation type="submission" date="2020-09" db="EMBL/GenBank/DDBJ databases">
        <title>De no assembly of potato wild relative species, Solanum commersonii.</title>
        <authorList>
            <person name="Cho K."/>
        </authorList>
    </citation>
    <scope>NUCLEOTIDE SEQUENCE [LARGE SCALE GENOMIC DNA]</scope>
    <source>
        <strain evidence="2">LZ3.2</strain>
        <tissue evidence="2">Leaf</tissue>
    </source>
</reference>
<organism evidence="2 3">
    <name type="scientific">Solanum commersonii</name>
    <name type="common">Commerson's wild potato</name>
    <name type="synonym">Commerson's nightshade</name>
    <dbReference type="NCBI Taxonomy" id="4109"/>
    <lineage>
        <taxon>Eukaryota</taxon>
        <taxon>Viridiplantae</taxon>
        <taxon>Streptophyta</taxon>
        <taxon>Embryophyta</taxon>
        <taxon>Tracheophyta</taxon>
        <taxon>Spermatophyta</taxon>
        <taxon>Magnoliopsida</taxon>
        <taxon>eudicotyledons</taxon>
        <taxon>Gunneridae</taxon>
        <taxon>Pentapetalae</taxon>
        <taxon>asterids</taxon>
        <taxon>lamiids</taxon>
        <taxon>Solanales</taxon>
        <taxon>Solanaceae</taxon>
        <taxon>Solanoideae</taxon>
        <taxon>Solaneae</taxon>
        <taxon>Solanum</taxon>
    </lineage>
</organism>
<gene>
    <name evidence="2" type="ORF">H5410_057749</name>
</gene>
<name>A0A9J5WQX1_SOLCO</name>
<dbReference type="AlphaFoldDB" id="A0A9J5WQX1"/>